<dbReference type="PANTHER" id="PTHR24123:SF33">
    <property type="entry name" value="PROTEIN HOS4"/>
    <property type="match status" value="1"/>
</dbReference>
<protein>
    <submittedName>
        <fullName evidence="4">Ankyrin-3-like protein 4</fullName>
    </submittedName>
</protein>
<dbReference type="Gene3D" id="1.25.40.20">
    <property type="entry name" value="Ankyrin repeat-containing domain"/>
    <property type="match status" value="5"/>
</dbReference>
<dbReference type="InterPro" id="IPR036770">
    <property type="entry name" value="Ankyrin_rpt-contain_sf"/>
</dbReference>
<dbReference type="SMART" id="SM00248">
    <property type="entry name" value="ANK"/>
    <property type="match status" value="15"/>
</dbReference>
<feature type="repeat" description="ANK" evidence="3">
    <location>
        <begin position="1362"/>
        <end position="1394"/>
    </location>
</feature>
<dbReference type="PANTHER" id="PTHR24123">
    <property type="entry name" value="ANKYRIN REPEAT-CONTAINING"/>
    <property type="match status" value="1"/>
</dbReference>
<dbReference type="EMBL" id="MPGH01000035">
    <property type="protein sequence ID" value="OLN95493.1"/>
    <property type="molecule type" value="Genomic_DNA"/>
</dbReference>
<gene>
    <name evidence="4" type="ORF">CCHL11_05178</name>
</gene>
<dbReference type="InterPro" id="IPR002110">
    <property type="entry name" value="Ankyrin_rpt"/>
</dbReference>
<feature type="repeat" description="ANK" evidence="3">
    <location>
        <begin position="1329"/>
        <end position="1361"/>
    </location>
</feature>
<dbReference type="InterPro" id="IPR051165">
    <property type="entry name" value="Multifunctional_ANK_Repeat"/>
</dbReference>
<feature type="repeat" description="ANK" evidence="3">
    <location>
        <begin position="1005"/>
        <end position="1034"/>
    </location>
</feature>
<dbReference type="PROSITE" id="PS50088">
    <property type="entry name" value="ANK_REPEAT"/>
    <property type="match status" value="9"/>
</dbReference>
<name>A0A1Q8S245_9PEZI</name>
<evidence type="ECO:0000256" key="1">
    <source>
        <dbReference type="ARBA" id="ARBA00022737"/>
    </source>
</evidence>
<feature type="repeat" description="ANK" evidence="3">
    <location>
        <begin position="1295"/>
        <end position="1327"/>
    </location>
</feature>
<dbReference type="Pfam" id="PF13606">
    <property type="entry name" value="Ank_3"/>
    <property type="match status" value="1"/>
</dbReference>
<dbReference type="Proteomes" id="UP000186583">
    <property type="component" value="Unassembled WGS sequence"/>
</dbReference>
<dbReference type="Pfam" id="PF12796">
    <property type="entry name" value="Ank_2"/>
    <property type="match status" value="3"/>
</dbReference>
<keyword evidence="2 3" id="KW-0040">ANK repeat</keyword>
<proteinExistence type="predicted"/>
<evidence type="ECO:0000256" key="2">
    <source>
        <dbReference type="ARBA" id="ARBA00023043"/>
    </source>
</evidence>
<sequence length="1524" mass="168124">MRKLLAHTSKAEMRQPRVATNKVKTRKLRATKPNDTRAIVDVLDKLSFWSVGRESLSEPWWAEKPWSYLALVYDQHAVALGDIADPIGYLRALDIEDISSSIATDQSPSGFIDELRQKSTQWLSRVYPGAKPGIIPSRCQRRSVSSYYLAMSNLMGLGRRRDQNLGVAWMAVAAVQGNTSAIVLCHQMIIGCGFEKFFPKRLFLCLDALQGYRPAMDLLARRWPDGWKMVRRAYREREPLEIMEDPYRGLTFKMMTVFKLYENATVSPEHGFPNLRKAVLTGTIVDMSEILNGMIAQTFIPKDASKTTPTLLHLLTFSAIPDNEAAKLASLAHKAGARLNKQTWFRSSHFIFDDDCKGTPLYVSIRRGRTCLALEIISIHDNLDLPILGFSDALKAAFIYSHHKISRRLLHLSREKPWLCRDGPAQWECTTEFLSNMLWGTIRMDKVAGLIEVERLATHGESSQLAKMETQQLLLELGADPAGSAVESCLSSDDIDTFRLFIQHLQGQRPDNTRTQLFGQESVVFGGLCISSGAIRCFNHLLSKHLITVGGSSDGEKLMRHAIDKLPHSTSFISSLLENGATFMDTHENRLSALYRILLGQHTMVADMLSRRCSEQELAMLLCRDPASGRSLFTDLLTSDPSSSGTIPFESLKWLASRGGAHYHGLWHKNGAVPVWHGILDRPRDTTRTLQLAQAKAISFLLSLEGFRDKMTTEPCAPCQEPVLHHAAMNGHTEIVRVLLRHGFDANVVCPETESTRGPGENTALQCVWARLRIGYVPEEIQAGGRLEVMKWNESLVETVDLLVAAGATSLLLYWDRFNVISQASVPREGLFGSAYLYSGGRPVVGSWPESLPSTAPSARAERMIVEDSDSDSTESLQDHERNLPLLFWAQRQSSQRALRVPFLPGEDDQPAISQLSIRGTEALVKLPRWIQSGYSEGTTTRLHFAALANDIETLRSLLDNVDRVDIEDEAGFTPLHLAVAESHEEAIVVLYEHGAALDKLSTFTGGSAIHVAVEVAKLSTVELLLKLGADANASFCLHGTTHTRTALTHCIEARDKPGVIHALVRGGAQLDSYEEPDQAPIALAVIKGRAKTLKLILDLSKRPWRGTRDSNLVMLASRHSKYRVMKVLLDFAARHPNSPHSATLAINPVMNESREAPLLIAAESGDRAIGTLLLERGADVHAVGPGGWTPLFWAVWVGSPGLVRALLQKGAHVHAVNEAGFQPLDYALATKMKRRRRMNKIAALLLEHGARLNTANILQNLPRALSWSALSGNLEDMKMILDGGADVNGPSDESGWTALMSAAEKGHTDAATLLLDRGADPNAATLANGNTALLMAAKNGHLEVIELLLQRGANIDALSKRGSTALGRAMAYRHQNVVNLLITRNADLASRDRNGRNAWFWAAWCGFSDTAKLLIERGFNADVVDDNGRTAFFHAAQQGHADFVGFLLDFGDAFNKESNNLSTIMLETMNRVVHDYPTKGKEIPRLRQNLRATLDVFMSRGADVTVLAGFDTSKLFSEGGGSS</sequence>
<evidence type="ECO:0000313" key="5">
    <source>
        <dbReference type="Proteomes" id="UP000186583"/>
    </source>
</evidence>
<dbReference type="PROSITE" id="PS50297">
    <property type="entry name" value="ANK_REP_REGION"/>
    <property type="match status" value="8"/>
</dbReference>
<accession>A0A1Q8S245</accession>
<feature type="repeat" description="ANK" evidence="3">
    <location>
        <begin position="971"/>
        <end position="1003"/>
    </location>
</feature>
<feature type="repeat" description="ANK" evidence="3">
    <location>
        <begin position="1154"/>
        <end position="1186"/>
    </location>
</feature>
<evidence type="ECO:0000313" key="4">
    <source>
        <dbReference type="EMBL" id="OLN95493.1"/>
    </source>
</evidence>
<dbReference type="SUPFAM" id="SSF48403">
    <property type="entry name" value="Ankyrin repeat"/>
    <property type="match status" value="3"/>
</dbReference>
<reference evidence="4 5" key="1">
    <citation type="submission" date="2016-11" db="EMBL/GenBank/DDBJ databases">
        <title>Draft Genome Assembly of Colletotrichum chlorophyti a pathogen of herbaceous plants.</title>
        <authorList>
            <person name="Gan P."/>
            <person name="Narusaka M."/>
            <person name="Tsushima A."/>
            <person name="Narusaka Y."/>
            <person name="Takano Y."/>
            <person name="Shirasu K."/>
        </authorList>
    </citation>
    <scope>NUCLEOTIDE SEQUENCE [LARGE SCALE GENOMIC DNA]</scope>
    <source>
        <strain evidence="4 5">NTL11</strain>
    </source>
</reference>
<feature type="repeat" description="ANK" evidence="3">
    <location>
        <begin position="724"/>
        <end position="751"/>
    </location>
</feature>
<dbReference type="Pfam" id="PF13637">
    <property type="entry name" value="Ank_4"/>
    <property type="match status" value="1"/>
</dbReference>
<keyword evidence="1" id="KW-0677">Repeat</keyword>
<feature type="repeat" description="ANK" evidence="3">
    <location>
        <begin position="1428"/>
        <end position="1460"/>
    </location>
</feature>
<dbReference type="PRINTS" id="PR01415">
    <property type="entry name" value="ANKYRIN"/>
</dbReference>
<dbReference type="OrthoDB" id="5243463at2759"/>
<comment type="caution">
    <text evidence="4">The sequence shown here is derived from an EMBL/GenBank/DDBJ whole genome shotgun (WGS) entry which is preliminary data.</text>
</comment>
<keyword evidence="5" id="KW-1185">Reference proteome</keyword>
<evidence type="ECO:0000256" key="3">
    <source>
        <dbReference type="PROSITE-ProRule" id="PRU00023"/>
    </source>
</evidence>
<organism evidence="4 5">
    <name type="scientific">Colletotrichum chlorophyti</name>
    <dbReference type="NCBI Taxonomy" id="708187"/>
    <lineage>
        <taxon>Eukaryota</taxon>
        <taxon>Fungi</taxon>
        <taxon>Dikarya</taxon>
        <taxon>Ascomycota</taxon>
        <taxon>Pezizomycotina</taxon>
        <taxon>Sordariomycetes</taxon>
        <taxon>Hypocreomycetidae</taxon>
        <taxon>Glomerellales</taxon>
        <taxon>Glomerellaceae</taxon>
        <taxon>Colletotrichum</taxon>
    </lineage>
</organism>
<feature type="repeat" description="ANK" evidence="3">
    <location>
        <begin position="1187"/>
        <end position="1219"/>
    </location>
</feature>
<dbReference type="STRING" id="708187.A0A1Q8S245"/>